<evidence type="ECO:0000313" key="3">
    <source>
        <dbReference type="EMBL" id="MUH34595.1"/>
    </source>
</evidence>
<dbReference type="AlphaFoldDB" id="A0A7X3D0G7"/>
<dbReference type="PANTHER" id="PTHR42733:SF12">
    <property type="entry name" value="PROTEINASE"/>
    <property type="match status" value="1"/>
</dbReference>
<dbReference type="RefSeq" id="WP_155598625.1">
    <property type="nucleotide sequence ID" value="NZ_RCNR01000003.1"/>
</dbReference>
<reference evidence="3 4" key="1">
    <citation type="journal article" date="2019" name="Mar. Drugs">
        <title>Comparative Genomics and CAZyme Genome Repertoires of Marine Zobellia amurskyensis KMM 3526(T) and Zobellia laminariae KMM 3676(T).</title>
        <authorList>
            <person name="Chernysheva N."/>
            <person name="Bystritskaya E."/>
            <person name="Stenkova A."/>
            <person name="Golovkin I."/>
            <person name="Nedashkovskaya O."/>
            <person name="Isaeva M."/>
        </authorList>
    </citation>
    <scope>NUCLEOTIDE SEQUENCE [LARGE SCALE GENOMIC DNA]</scope>
    <source>
        <strain evidence="3 4">KMM 3526</strain>
    </source>
</reference>
<dbReference type="InterPro" id="IPR002818">
    <property type="entry name" value="DJ-1/PfpI"/>
</dbReference>
<sequence>MKLKYKKVAILAADGFEQSELFAPLEALKIEGATVDIISIKEGEIKGWDKTDWGKSIKVDRNVDSAPVHDYDALVLPGGVMNPDTLRTHTVALNFIKAFFERRKPVAAICHAPWLLINAGVIDGRKVTSYKSIKEDVINAGGKWVDEPVVVDNGLVTSRNPDDLPAFCNKLIEEIKEGKHEKQNA</sequence>
<keyword evidence="4" id="KW-1185">Reference proteome</keyword>
<evidence type="ECO:0000313" key="4">
    <source>
        <dbReference type="Proteomes" id="UP000540519"/>
    </source>
</evidence>
<organism evidence="3 4">
    <name type="scientific">Zobellia amurskyensis</name>
    <dbReference type="NCBI Taxonomy" id="248905"/>
    <lineage>
        <taxon>Bacteria</taxon>
        <taxon>Pseudomonadati</taxon>
        <taxon>Bacteroidota</taxon>
        <taxon>Flavobacteriia</taxon>
        <taxon>Flavobacteriales</taxon>
        <taxon>Flavobacteriaceae</taxon>
        <taxon>Zobellia</taxon>
    </lineage>
</organism>
<dbReference type="EMBL" id="RCNR01000003">
    <property type="protein sequence ID" value="MUH34595.1"/>
    <property type="molecule type" value="Genomic_DNA"/>
</dbReference>
<dbReference type="CDD" id="cd03134">
    <property type="entry name" value="GATase1_PfpI_like"/>
    <property type="match status" value="1"/>
</dbReference>
<feature type="domain" description="DJ-1/PfpI" evidence="2">
    <location>
        <begin position="6"/>
        <end position="174"/>
    </location>
</feature>
<proteinExistence type="inferred from homology"/>
<dbReference type="Proteomes" id="UP000540519">
    <property type="component" value="Unassembled WGS sequence"/>
</dbReference>
<dbReference type="SUPFAM" id="SSF52317">
    <property type="entry name" value="Class I glutamine amidotransferase-like"/>
    <property type="match status" value="1"/>
</dbReference>
<evidence type="ECO:0000259" key="2">
    <source>
        <dbReference type="Pfam" id="PF01965"/>
    </source>
</evidence>
<evidence type="ECO:0000256" key="1">
    <source>
        <dbReference type="ARBA" id="ARBA00008542"/>
    </source>
</evidence>
<dbReference type="OrthoDB" id="9792284at2"/>
<gene>
    <name evidence="3" type="ORF">D9O36_01970</name>
</gene>
<accession>A0A7X3D0G7</accession>
<dbReference type="InterPro" id="IPR006286">
    <property type="entry name" value="C56_PfpI-like"/>
</dbReference>
<dbReference type="Gene3D" id="3.40.50.880">
    <property type="match status" value="1"/>
</dbReference>
<dbReference type="NCBIfam" id="TIGR01382">
    <property type="entry name" value="PfpI"/>
    <property type="match status" value="1"/>
</dbReference>
<dbReference type="PROSITE" id="PS51276">
    <property type="entry name" value="PEPTIDASE_C56_PFPI"/>
    <property type="match status" value="1"/>
</dbReference>
<dbReference type="Pfam" id="PF01965">
    <property type="entry name" value="DJ-1_PfpI"/>
    <property type="match status" value="1"/>
</dbReference>
<comment type="caution">
    <text evidence="3">The sequence shown here is derived from an EMBL/GenBank/DDBJ whole genome shotgun (WGS) entry which is preliminary data.</text>
</comment>
<comment type="similarity">
    <text evidence="1">Belongs to the peptidase C56 family.</text>
</comment>
<dbReference type="InterPro" id="IPR029062">
    <property type="entry name" value="Class_I_gatase-like"/>
</dbReference>
<dbReference type="PANTHER" id="PTHR42733">
    <property type="entry name" value="DJ-1 PROTEIN"/>
    <property type="match status" value="1"/>
</dbReference>
<dbReference type="GO" id="GO:0016740">
    <property type="term" value="F:transferase activity"/>
    <property type="evidence" value="ECO:0007669"/>
    <property type="project" value="UniProtKB-KW"/>
</dbReference>
<name>A0A7X3D0G7_9FLAO</name>
<protein>
    <submittedName>
        <fullName evidence="3">Type 1 glutamine amidotransferase</fullName>
    </submittedName>
</protein>
<keyword evidence="3" id="KW-0315">Glutamine amidotransferase</keyword>
<keyword evidence="3" id="KW-0808">Transferase</keyword>